<keyword evidence="3" id="KW-1185">Reference proteome</keyword>
<dbReference type="VEuPathDB" id="FungiDB:PSTT_14802"/>
<dbReference type="VEuPathDB" id="FungiDB:PSHT_15897"/>
<reference evidence="2" key="1">
    <citation type="submission" date="2017-12" db="EMBL/GenBank/DDBJ databases">
        <title>Gene loss provides genomic basis for host adaptation in cereal stripe rust fungi.</title>
        <authorList>
            <person name="Xia C."/>
        </authorList>
    </citation>
    <scope>NUCLEOTIDE SEQUENCE [LARGE SCALE GENOMIC DNA]</scope>
    <source>
        <strain evidence="2">93-210</strain>
    </source>
</reference>
<dbReference type="AlphaFoldDB" id="A0A2S4UKQ4"/>
<feature type="region of interest" description="Disordered" evidence="1">
    <location>
        <begin position="161"/>
        <end position="184"/>
    </location>
</feature>
<gene>
    <name evidence="2" type="ORF">PSTT_14802</name>
</gene>
<dbReference type="EMBL" id="PKSL01000246">
    <property type="protein sequence ID" value="POV97850.1"/>
    <property type="molecule type" value="Genomic_DNA"/>
</dbReference>
<feature type="region of interest" description="Disordered" evidence="1">
    <location>
        <begin position="240"/>
        <end position="261"/>
    </location>
</feature>
<feature type="region of interest" description="Disordered" evidence="1">
    <location>
        <begin position="32"/>
        <end position="51"/>
    </location>
</feature>
<protein>
    <submittedName>
        <fullName evidence="2">Uncharacterized protein</fullName>
    </submittedName>
</protein>
<dbReference type="Proteomes" id="UP000239156">
    <property type="component" value="Unassembled WGS sequence"/>
</dbReference>
<accession>A0A2S4UKQ4</accession>
<sequence>MLLDFLCGPASPTVQSCNSGPTLQTLELLSSKKPVSRSHPAMDGAGTTSLNDLRNAGRELRLPLIDQSVARIQDPTQPGEHGILASNFRSLSRTDFRETHSLVDNLDWEVRSGLPRHDISLKQQEKSQQPHLNFHDDSPYNRPETAIDLLAKFGMSPDAETTGTHEFGMSSALSSAHSQPGFKRPMMQNYTPIILIYMRPIDKKARIYDTWSKTGQNPVIQHQPEPPTSLVKSNPQITDALPSKGVVSGMGMTSNESKSREENRHEIALLNHNDNKLKDKYLASSSGANTESLDFNLDDIAAEDKGNKIILTCREAARVFKLFSKNEYGPMTGKDNPPHHFSQNLMRSKLLELSCSPERWFKFWERISGINFDEELKGKVAHYSNEETLLLYFMLYVDMIDTIIPPSNLVTSLKDHKQNLYKDALKQFLDFKDNDQLYRSMDIESVNLHTNYSSIWNSIFHWLSKGERYDLEQLAFSKRGKKHKGFRNFFNLIFKLTSGSFTDRLEQDPKLAQHV</sequence>
<evidence type="ECO:0000313" key="2">
    <source>
        <dbReference type="EMBL" id="POV97850.1"/>
    </source>
</evidence>
<evidence type="ECO:0000313" key="3">
    <source>
        <dbReference type="Proteomes" id="UP000239156"/>
    </source>
</evidence>
<proteinExistence type="predicted"/>
<evidence type="ECO:0000256" key="1">
    <source>
        <dbReference type="SAM" id="MobiDB-lite"/>
    </source>
</evidence>
<comment type="caution">
    <text evidence="2">The sequence shown here is derived from an EMBL/GenBank/DDBJ whole genome shotgun (WGS) entry which is preliminary data.</text>
</comment>
<name>A0A2S4UKQ4_9BASI</name>
<organism evidence="2 3">
    <name type="scientific">Puccinia striiformis</name>
    <dbReference type="NCBI Taxonomy" id="27350"/>
    <lineage>
        <taxon>Eukaryota</taxon>
        <taxon>Fungi</taxon>
        <taxon>Dikarya</taxon>
        <taxon>Basidiomycota</taxon>
        <taxon>Pucciniomycotina</taxon>
        <taxon>Pucciniomycetes</taxon>
        <taxon>Pucciniales</taxon>
        <taxon>Pucciniaceae</taxon>
        <taxon>Puccinia</taxon>
    </lineage>
</organism>